<evidence type="ECO:0000256" key="1">
    <source>
        <dbReference type="RuleBase" id="RU363044"/>
    </source>
</evidence>
<evidence type="ECO:0000313" key="4">
    <source>
        <dbReference type="Proteomes" id="UP001152795"/>
    </source>
</evidence>
<keyword evidence="1" id="KW-0227">DNA damage</keyword>
<proteinExistence type="inferred from homology"/>
<comment type="caution">
    <text evidence="3">The sequence shown here is derived from an EMBL/GenBank/DDBJ whole genome shotgun (WGS) entry which is preliminary data.</text>
</comment>
<gene>
    <name evidence="3" type="ORF">PACLA_8A048511</name>
</gene>
<keyword evidence="1" id="KW-0378">Hydrolase</keyword>
<keyword evidence="1 3" id="KW-0347">Helicase</keyword>
<name>A0A7D9HW69_PARCT</name>
<keyword evidence="4" id="KW-1185">Reference proteome</keyword>
<comment type="cofactor">
    <cofactor evidence="1">
        <name>Mg(2+)</name>
        <dbReference type="ChEBI" id="CHEBI:18420"/>
    </cofactor>
</comment>
<accession>A0A7D9HW69</accession>
<dbReference type="InterPro" id="IPR027417">
    <property type="entry name" value="P-loop_NTPase"/>
</dbReference>
<keyword evidence="1" id="KW-0067">ATP-binding</keyword>
<evidence type="ECO:0000313" key="3">
    <source>
        <dbReference type="EMBL" id="CAB3994283.1"/>
    </source>
</evidence>
<dbReference type="EMBL" id="CACRXK020002431">
    <property type="protein sequence ID" value="CAB3994283.1"/>
    <property type="molecule type" value="Genomic_DNA"/>
</dbReference>
<reference evidence="3" key="1">
    <citation type="submission" date="2020-04" db="EMBL/GenBank/DDBJ databases">
        <authorList>
            <person name="Alioto T."/>
            <person name="Alioto T."/>
            <person name="Gomez Garrido J."/>
        </authorList>
    </citation>
    <scope>NUCLEOTIDE SEQUENCE</scope>
    <source>
        <strain evidence="3">A484AB</strain>
    </source>
</reference>
<comment type="catalytic activity">
    <reaction evidence="1">
        <text>ATP + H2O = ADP + phosphate + H(+)</text>
        <dbReference type="Rhea" id="RHEA:13065"/>
        <dbReference type="ChEBI" id="CHEBI:15377"/>
        <dbReference type="ChEBI" id="CHEBI:15378"/>
        <dbReference type="ChEBI" id="CHEBI:30616"/>
        <dbReference type="ChEBI" id="CHEBI:43474"/>
        <dbReference type="ChEBI" id="CHEBI:456216"/>
        <dbReference type="EC" id="5.6.2.3"/>
    </reaction>
</comment>
<feature type="domain" description="DNA helicase Pif1-like DEAD-box helicase" evidence="2">
    <location>
        <begin position="35"/>
        <end position="94"/>
    </location>
</feature>
<comment type="similarity">
    <text evidence="1">Belongs to the helicase family.</text>
</comment>
<dbReference type="GO" id="GO:0006281">
    <property type="term" value="P:DNA repair"/>
    <property type="evidence" value="ECO:0007669"/>
    <property type="project" value="UniProtKB-KW"/>
</dbReference>
<dbReference type="SUPFAM" id="SSF52540">
    <property type="entry name" value="P-loop containing nucleoside triphosphate hydrolases"/>
    <property type="match status" value="1"/>
</dbReference>
<dbReference type="Proteomes" id="UP001152795">
    <property type="component" value="Unassembled WGS sequence"/>
</dbReference>
<dbReference type="GO" id="GO:0005524">
    <property type="term" value="F:ATP binding"/>
    <property type="evidence" value="ECO:0007669"/>
    <property type="project" value="UniProtKB-KW"/>
</dbReference>
<dbReference type="Pfam" id="PF05970">
    <property type="entry name" value="PIF1"/>
    <property type="match status" value="1"/>
</dbReference>
<evidence type="ECO:0000259" key="2">
    <source>
        <dbReference type="Pfam" id="PF05970"/>
    </source>
</evidence>
<dbReference type="InterPro" id="IPR010285">
    <property type="entry name" value="DNA_helicase_pif1-like_DEAD"/>
</dbReference>
<dbReference type="GO" id="GO:0043139">
    <property type="term" value="F:5'-3' DNA helicase activity"/>
    <property type="evidence" value="ECO:0007669"/>
    <property type="project" value="UniProtKB-EC"/>
</dbReference>
<dbReference type="OrthoDB" id="10050764at2759"/>
<keyword evidence="1" id="KW-0234">DNA repair</keyword>
<dbReference type="GO" id="GO:0000723">
    <property type="term" value="P:telomere maintenance"/>
    <property type="evidence" value="ECO:0007669"/>
    <property type="project" value="InterPro"/>
</dbReference>
<dbReference type="AlphaFoldDB" id="A0A7D9HW69"/>
<dbReference type="GO" id="GO:0006310">
    <property type="term" value="P:DNA recombination"/>
    <property type="evidence" value="ECO:0007669"/>
    <property type="project" value="UniProtKB-KW"/>
</dbReference>
<keyword evidence="1" id="KW-0547">Nucleotide-binding</keyword>
<keyword evidence="1" id="KW-0233">DNA recombination</keyword>
<protein>
    <recommendedName>
        <fullName evidence="1">ATP-dependent DNA helicase</fullName>
        <ecNumber evidence="1">5.6.2.3</ecNumber>
    </recommendedName>
</protein>
<sequence>MSDSEIELTNEQLDILKFAESGYNMCIFGKGGIASHNTLPFGGIQVVLVGDFWQLKPIPSPLNTGIPIYESKLFKDVFPQQFELTRILRQEESEHRLIEALRRLANGVMRR</sequence>
<dbReference type="GO" id="GO:0016787">
    <property type="term" value="F:hydrolase activity"/>
    <property type="evidence" value="ECO:0007669"/>
    <property type="project" value="UniProtKB-KW"/>
</dbReference>
<dbReference type="EC" id="5.6.2.3" evidence="1"/>
<organism evidence="3 4">
    <name type="scientific">Paramuricea clavata</name>
    <name type="common">Red gorgonian</name>
    <name type="synonym">Violescent sea-whip</name>
    <dbReference type="NCBI Taxonomy" id="317549"/>
    <lineage>
        <taxon>Eukaryota</taxon>
        <taxon>Metazoa</taxon>
        <taxon>Cnidaria</taxon>
        <taxon>Anthozoa</taxon>
        <taxon>Octocorallia</taxon>
        <taxon>Malacalcyonacea</taxon>
        <taxon>Plexauridae</taxon>
        <taxon>Paramuricea</taxon>
    </lineage>
</organism>